<evidence type="ECO:0000256" key="1">
    <source>
        <dbReference type="SAM" id="MobiDB-lite"/>
    </source>
</evidence>
<sequence length="61" mass="6561">AVKSVAKPISEYFESKQSKQADTVATTSQSKPVGLLLQTEPQSEKPVTQSSLCHVSPETQT</sequence>
<feature type="non-terminal residue" evidence="2">
    <location>
        <position position="1"/>
    </location>
</feature>
<feature type="non-terminal residue" evidence="2">
    <location>
        <position position="61"/>
    </location>
</feature>
<feature type="compositionally biased region" description="Polar residues" evidence="1">
    <location>
        <begin position="20"/>
        <end position="31"/>
    </location>
</feature>
<evidence type="ECO:0000313" key="2">
    <source>
        <dbReference type="EMBL" id="KAK7078288.1"/>
    </source>
</evidence>
<dbReference type="EMBL" id="JAXCGZ010007904">
    <property type="protein sequence ID" value="KAK7078288.1"/>
    <property type="molecule type" value="Genomic_DNA"/>
</dbReference>
<keyword evidence="3" id="KW-1185">Reference proteome</keyword>
<comment type="caution">
    <text evidence="2">The sequence shown here is derived from an EMBL/GenBank/DDBJ whole genome shotgun (WGS) entry which is preliminary data.</text>
</comment>
<gene>
    <name evidence="2" type="ORF">SK128_004669</name>
</gene>
<accession>A0AAN8XBM3</accession>
<feature type="compositionally biased region" description="Polar residues" evidence="1">
    <location>
        <begin position="39"/>
        <end position="61"/>
    </location>
</feature>
<organism evidence="2 3">
    <name type="scientific">Halocaridina rubra</name>
    <name type="common">Hawaiian red shrimp</name>
    <dbReference type="NCBI Taxonomy" id="373956"/>
    <lineage>
        <taxon>Eukaryota</taxon>
        <taxon>Metazoa</taxon>
        <taxon>Ecdysozoa</taxon>
        <taxon>Arthropoda</taxon>
        <taxon>Crustacea</taxon>
        <taxon>Multicrustacea</taxon>
        <taxon>Malacostraca</taxon>
        <taxon>Eumalacostraca</taxon>
        <taxon>Eucarida</taxon>
        <taxon>Decapoda</taxon>
        <taxon>Pleocyemata</taxon>
        <taxon>Caridea</taxon>
        <taxon>Atyoidea</taxon>
        <taxon>Atyidae</taxon>
        <taxon>Halocaridina</taxon>
    </lineage>
</organism>
<name>A0AAN8XBM3_HALRR</name>
<reference evidence="2 3" key="1">
    <citation type="submission" date="2023-11" db="EMBL/GenBank/DDBJ databases">
        <title>Halocaridina rubra genome assembly.</title>
        <authorList>
            <person name="Smith C."/>
        </authorList>
    </citation>
    <scope>NUCLEOTIDE SEQUENCE [LARGE SCALE GENOMIC DNA]</scope>
    <source>
        <strain evidence="2">EP-1</strain>
        <tissue evidence="2">Whole</tissue>
    </source>
</reference>
<dbReference type="Proteomes" id="UP001381693">
    <property type="component" value="Unassembled WGS sequence"/>
</dbReference>
<evidence type="ECO:0000313" key="3">
    <source>
        <dbReference type="Proteomes" id="UP001381693"/>
    </source>
</evidence>
<dbReference type="AlphaFoldDB" id="A0AAN8XBM3"/>
<feature type="region of interest" description="Disordered" evidence="1">
    <location>
        <begin position="14"/>
        <end position="61"/>
    </location>
</feature>
<protein>
    <submittedName>
        <fullName evidence="2">Uncharacterized protein</fullName>
    </submittedName>
</protein>
<proteinExistence type="predicted"/>